<evidence type="ECO:0000259" key="2">
    <source>
        <dbReference type="Pfam" id="PF00188"/>
    </source>
</evidence>
<dbReference type="InterPro" id="IPR014044">
    <property type="entry name" value="CAP_dom"/>
</dbReference>
<feature type="domain" description="SCP" evidence="2">
    <location>
        <begin position="41"/>
        <end position="143"/>
    </location>
</feature>
<dbReference type="CDD" id="cd05379">
    <property type="entry name" value="CAP_bacterial"/>
    <property type="match status" value="1"/>
</dbReference>
<dbReference type="SUPFAM" id="SSF55797">
    <property type="entry name" value="PR-1-like"/>
    <property type="match status" value="1"/>
</dbReference>
<gene>
    <name evidence="3" type="ORF">FHP06_03120</name>
</gene>
<dbReference type="Gene3D" id="3.40.33.10">
    <property type="entry name" value="CAP"/>
    <property type="match status" value="1"/>
</dbReference>
<dbReference type="InterPro" id="IPR035940">
    <property type="entry name" value="CAP_sf"/>
</dbReference>
<keyword evidence="1" id="KW-0732">Signal</keyword>
<dbReference type="RefSeq" id="WP_147683650.1">
    <property type="nucleotide sequence ID" value="NZ_VDUX01000001.1"/>
</dbReference>
<reference evidence="3 4" key="1">
    <citation type="submission" date="2019-06" db="EMBL/GenBank/DDBJ databases">
        <title>Aeromicrobium sp. nov., isolated from a maize field.</title>
        <authorList>
            <person name="Lin S.-Y."/>
            <person name="Tsai C.-F."/>
            <person name="Young C.-C."/>
        </authorList>
    </citation>
    <scope>NUCLEOTIDE SEQUENCE [LARGE SCALE GENOMIC DNA]</scope>
    <source>
        <strain evidence="3 4">CC-CFT486</strain>
    </source>
</reference>
<accession>A0A5C8NQS4</accession>
<dbReference type="PANTHER" id="PTHR31157">
    <property type="entry name" value="SCP DOMAIN-CONTAINING PROTEIN"/>
    <property type="match status" value="1"/>
</dbReference>
<name>A0A5C8NQS4_9ACTN</name>
<evidence type="ECO:0000313" key="3">
    <source>
        <dbReference type="EMBL" id="TXL63231.1"/>
    </source>
</evidence>
<dbReference type="AlphaFoldDB" id="A0A5C8NQS4"/>
<organism evidence="3 4">
    <name type="scientific">Aeromicrobium terrae</name>
    <dbReference type="NCBI Taxonomy" id="2498846"/>
    <lineage>
        <taxon>Bacteria</taxon>
        <taxon>Bacillati</taxon>
        <taxon>Actinomycetota</taxon>
        <taxon>Actinomycetes</taxon>
        <taxon>Propionibacteriales</taxon>
        <taxon>Nocardioidaceae</taxon>
        <taxon>Aeromicrobium</taxon>
    </lineage>
</organism>
<protein>
    <submittedName>
        <fullName evidence="3">CAP domain-containing protein</fullName>
    </submittedName>
</protein>
<evidence type="ECO:0000256" key="1">
    <source>
        <dbReference type="SAM" id="SignalP"/>
    </source>
</evidence>
<evidence type="ECO:0000313" key="4">
    <source>
        <dbReference type="Proteomes" id="UP000321571"/>
    </source>
</evidence>
<dbReference type="Proteomes" id="UP000321571">
    <property type="component" value="Unassembled WGS sequence"/>
</dbReference>
<feature type="signal peptide" evidence="1">
    <location>
        <begin position="1"/>
        <end position="23"/>
    </location>
</feature>
<dbReference type="PANTHER" id="PTHR31157:SF1">
    <property type="entry name" value="SCP DOMAIN-CONTAINING PROTEIN"/>
    <property type="match status" value="1"/>
</dbReference>
<dbReference type="OrthoDB" id="68195at2"/>
<feature type="chain" id="PRO_5039436622" evidence="1">
    <location>
        <begin position="24"/>
        <end position="149"/>
    </location>
</feature>
<sequence length="149" mass="16568">MRRRTISAFLCAAVVMVGAPAIGAVTVNSASTYEWQIVVETNAQRVSHGKVATRGSGCAKDYAIKRARWMRDHRKLKHSDLSTVMRACHFTRAAENIAMGYPNGEAVVRAWMNSSGHRANILNSKYTRLGTGARRDSRGVWWSVEIFGR</sequence>
<dbReference type="Pfam" id="PF00188">
    <property type="entry name" value="CAP"/>
    <property type="match status" value="1"/>
</dbReference>
<comment type="caution">
    <text evidence="3">The sequence shown here is derived from an EMBL/GenBank/DDBJ whole genome shotgun (WGS) entry which is preliminary data.</text>
</comment>
<keyword evidence="4" id="KW-1185">Reference proteome</keyword>
<dbReference type="EMBL" id="VDUX01000001">
    <property type="protein sequence ID" value="TXL63231.1"/>
    <property type="molecule type" value="Genomic_DNA"/>
</dbReference>
<proteinExistence type="predicted"/>